<protein>
    <submittedName>
        <fullName evidence="1">Uncharacterized protein</fullName>
    </submittedName>
</protein>
<sequence>MTTTPLLINDEQNALITDPTRTDVTALKRPTNIPLHHVRAILAYDTRILADCRVQRLHHLGSSERATFPTVQ</sequence>
<dbReference type="Proteomes" id="UP000078576">
    <property type="component" value="Unassembled WGS sequence"/>
</dbReference>
<gene>
    <name evidence="1" type="ORF">VP1G_11230</name>
</gene>
<evidence type="ECO:0000313" key="2">
    <source>
        <dbReference type="Proteomes" id="UP000078576"/>
    </source>
</evidence>
<dbReference type="EMBL" id="KN714764">
    <property type="protein sequence ID" value="KUI60995.1"/>
    <property type="molecule type" value="Genomic_DNA"/>
</dbReference>
<evidence type="ECO:0000313" key="1">
    <source>
        <dbReference type="EMBL" id="KUI60995.1"/>
    </source>
</evidence>
<proteinExistence type="predicted"/>
<organism evidence="1 2">
    <name type="scientific">Cytospora mali</name>
    <name type="common">Apple Valsa canker fungus</name>
    <name type="synonym">Valsa mali</name>
    <dbReference type="NCBI Taxonomy" id="578113"/>
    <lineage>
        <taxon>Eukaryota</taxon>
        <taxon>Fungi</taxon>
        <taxon>Dikarya</taxon>
        <taxon>Ascomycota</taxon>
        <taxon>Pezizomycotina</taxon>
        <taxon>Sordariomycetes</taxon>
        <taxon>Sordariomycetidae</taxon>
        <taxon>Diaporthales</taxon>
        <taxon>Cytosporaceae</taxon>
        <taxon>Cytospora</taxon>
    </lineage>
</organism>
<dbReference type="AlphaFoldDB" id="A0A194VAJ5"/>
<name>A0A194VAJ5_CYTMA</name>
<reference evidence="2" key="1">
    <citation type="submission" date="2014-12" db="EMBL/GenBank/DDBJ databases">
        <title>Genome Sequence of Valsa Canker Pathogens Uncovers a Specific Adaption of Colonization on Woody Bark.</title>
        <authorList>
            <person name="Yin Z."/>
            <person name="Liu H."/>
            <person name="Gao X."/>
            <person name="Li Z."/>
            <person name="Song N."/>
            <person name="Ke X."/>
            <person name="Dai Q."/>
            <person name="Wu Y."/>
            <person name="Sun Y."/>
            <person name="Xu J.-R."/>
            <person name="Kang Z.K."/>
            <person name="Wang L."/>
            <person name="Huang L."/>
        </authorList>
    </citation>
    <scope>NUCLEOTIDE SEQUENCE [LARGE SCALE GENOMIC DNA]</scope>
    <source>
        <strain evidence="2">SXYL134</strain>
    </source>
</reference>
<keyword evidence="2" id="KW-1185">Reference proteome</keyword>
<accession>A0A194VAJ5</accession>